<dbReference type="GO" id="GO:0000287">
    <property type="term" value="F:magnesium ion binding"/>
    <property type="evidence" value="ECO:0007669"/>
    <property type="project" value="UniProtKB-UniRule"/>
</dbReference>
<evidence type="ECO:0000256" key="6">
    <source>
        <dbReference type="ARBA" id="ARBA00022694"/>
    </source>
</evidence>
<evidence type="ECO:0000259" key="17">
    <source>
        <dbReference type="Pfam" id="PF04446"/>
    </source>
</evidence>
<feature type="binding site" evidence="16">
    <location>
        <position position="29"/>
    </location>
    <ligand>
        <name>Mg(2+)</name>
        <dbReference type="ChEBI" id="CHEBI:18420"/>
        <label>1</label>
        <note>catalytic</note>
    </ligand>
</feature>
<keyword evidence="20" id="KW-1185">Reference proteome</keyword>
<feature type="domain" description="tRNAHis guanylyltransferase catalytic" evidence="17">
    <location>
        <begin position="6"/>
        <end position="137"/>
    </location>
</feature>
<dbReference type="OrthoDB" id="62560at2759"/>
<dbReference type="EMBL" id="CP014584">
    <property type="protein sequence ID" value="ANZ74312.1"/>
    <property type="molecule type" value="Genomic_DNA"/>
</dbReference>
<dbReference type="FunFam" id="3.30.70.3000:FF:000001">
    <property type="entry name" value="tRNA(His) guanylyltransferase"/>
    <property type="match status" value="1"/>
</dbReference>
<keyword evidence="5 14" id="KW-0808">Transferase</keyword>
<dbReference type="GO" id="GO:0008193">
    <property type="term" value="F:tRNA guanylyltransferase activity"/>
    <property type="evidence" value="ECO:0007669"/>
    <property type="project" value="UniProtKB-UniRule"/>
</dbReference>
<comment type="cofactor">
    <cofactor evidence="16">
        <name>Mg(2+)</name>
        <dbReference type="ChEBI" id="CHEBI:18420"/>
    </cofactor>
    <text evidence="16">Binds 2 magnesium ions per subunit.</text>
</comment>
<feature type="domain" description="Thg1 C-terminal" evidence="18">
    <location>
        <begin position="140"/>
        <end position="258"/>
    </location>
</feature>
<protein>
    <recommendedName>
        <fullName evidence="4 14">tRNA(His) guanylyltransferase</fullName>
        <ecNumber evidence="3 14">2.7.7.79</ecNumber>
    </recommendedName>
    <alternativeName>
        <fullName evidence="12 14">tRNA-histidine guanylyltransferase</fullName>
    </alternativeName>
</protein>
<dbReference type="EC" id="2.7.7.79" evidence="3 14"/>
<evidence type="ECO:0000256" key="15">
    <source>
        <dbReference type="PIRSR" id="PIRSR028980-1"/>
    </source>
</evidence>
<evidence type="ECO:0000256" key="12">
    <source>
        <dbReference type="ARBA" id="ARBA00032480"/>
    </source>
</evidence>
<dbReference type="Pfam" id="PF14413">
    <property type="entry name" value="Thg1C"/>
    <property type="match status" value="1"/>
</dbReference>
<comment type="catalytic activity">
    <reaction evidence="13 14">
        <text>a 5'-end ribonucleotide-tRNA(His) + GTP + ATP + H2O = a 5'-end phospho-guanosine-ribonucleotide-tRNA(His) + AMP + 2 diphosphate + H(+)</text>
        <dbReference type="Rhea" id="RHEA:54564"/>
        <dbReference type="Rhea" id="RHEA-COMP:14193"/>
        <dbReference type="Rhea" id="RHEA-COMP:14917"/>
        <dbReference type="ChEBI" id="CHEBI:15377"/>
        <dbReference type="ChEBI" id="CHEBI:15378"/>
        <dbReference type="ChEBI" id="CHEBI:30616"/>
        <dbReference type="ChEBI" id="CHEBI:33019"/>
        <dbReference type="ChEBI" id="CHEBI:37565"/>
        <dbReference type="ChEBI" id="CHEBI:138282"/>
        <dbReference type="ChEBI" id="CHEBI:141847"/>
        <dbReference type="ChEBI" id="CHEBI:456215"/>
        <dbReference type="EC" id="2.7.7.79"/>
    </reaction>
</comment>
<feature type="binding site" evidence="16">
    <location>
        <position position="76"/>
    </location>
    <ligand>
        <name>Mg(2+)</name>
        <dbReference type="ChEBI" id="CHEBI:18420"/>
        <label>1</label>
        <note>catalytic</note>
    </ligand>
</feature>
<gene>
    <name evidence="19" type="primary">THG1</name>
    <name evidence="19" type="ORF">ATY40_BA7500738</name>
</gene>
<proteinExistence type="inferred from homology"/>
<keyword evidence="9 14" id="KW-0547">Nucleotide-binding</keyword>
<dbReference type="InterPro" id="IPR038469">
    <property type="entry name" value="tRNAHis_GuaTrfase_Thg1_sf"/>
</dbReference>
<dbReference type="InterPro" id="IPR025845">
    <property type="entry name" value="Thg1_C_dom"/>
</dbReference>
<sequence length="271" mass="32371">MANSKFEYVKAFEKEVYLLPETYMVVRVDGRGFHKLSETYKFEKPNDLNALELMNKAAQSVMEKIPEVLLAYGDSDEYSFLLQKNSEIFERREAKLTSTFSSTFTAYYNFYWNQYFPNSPLTPERLPTFDARVVLYPNQQNVKDYFSWRQVDCHINNLYNTTFWQLILKKGLTPQESEKRLMGTLSSDKNEILFTELGINYNDEAEIYKKGTVLIREWEAKDDSPSVNERELSKRQKDRLRKRFKKGKIQKYHIDIINEEFWNERPWLLES</sequence>
<reference evidence="19 20" key="1">
    <citation type="submission" date="2016-02" db="EMBL/GenBank/DDBJ databases">
        <title>Comparative genomic and transcriptomic foundation for Pichia pastoris.</title>
        <authorList>
            <person name="Love K.R."/>
            <person name="Shah K.A."/>
            <person name="Whittaker C.A."/>
            <person name="Wu J."/>
            <person name="Bartlett M.C."/>
            <person name="Ma D."/>
            <person name="Leeson R.L."/>
            <person name="Priest M."/>
            <person name="Young S.K."/>
            <person name="Love J.C."/>
        </authorList>
    </citation>
    <scope>NUCLEOTIDE SEQUENCE [LARGE SCALE GENOMIC DNA]</scope>
    <source>
        <strain evidence="19 20">ATCC 28485</strain>
    </source>
</reference>
<feature type="binding site" evidence="16">
    <location>
        <position position="30"/>
    </location>
    <ligand>
        <name>Mg(2+)</name>
        <dbReference type="ChEBI" id="CHEBI:18420"/>
        <label>1</label>
        <note>catalytic</note>
    </ligand>
</feature>
<keyword evidence="6 14" id="KW-0819">tRNA processing</keyword>
<evidence type="ECO:0000313" key="19">
    <source>
        <dbReference type="EMBL" id="ANZ74312.1"/>
    </source>
</evidence>
<dbReference type="Proteomes" id="UP000094565">
    <property type="component" value="Chromosome 1"/>
</dbReference>
<dbReference type="Gene3D" id="3.30.70.3000">
    <property type="match status" value="1"/>
</dbReference>
<comment type="function">
    <text evidence="1 14">Adds a GMP to the 5'-end of tRNA(His) after transcription and RNase P cleavage.</text>
</comment>
<dbReference type="InterPro" id="IPR024956">
    <property type="entry name" value="tRNAHis_GuaTrfase_cat"/>
</dbReference>
<comment type="similarity">
    <text evidence="2 14">Belongs to the tRNA(His) guanylyltransferase family.</text>
</comment>
<evidence type="ECO:0000256" key="16">
    <source>
        <dbReference type="PIRSR" id="PIRSR028980-2"/>
    </source>
</evidence>
<dbReference type="GO" id="GO:0005525">
    <property type="term" value="F:GTP binding"/>
    <property type="evidence" value="ECO:0007669"/>
    <property type="project" value="UniProtKB-UniRule"/>
</dbReference>
<accession>A0A1B2J8K7</accession>
<evidence type="ECO:0000256" key="7">
    <source>
        <dbReference type="ARBA" id="ARBA00022695"/>
    </source>
</evidence>
<evidence type="ECO:0000256" key="13">
    <source>
        <dbReference type="ARBA" id="ARBA00047281"/>
    </source>
</evidence>
<evidence type="ECO:0000256" key="11">
    <source>
        <dbReference type="ARBA" id="ARBA00023134"/>
    </source>
</evidence>
<keyword evidence="8 14" id="KW-0479">Metal-binding</keyword>
<evidence type="ECO:0000256" key="1">
    <source>
        <dbReference type="ARBA" id="ARBA00002939"/>
    </source>
</evidence>
<organism evidence="19 20">
    <name type="scientific">Komagataella pastoris</name>
    <name type="common">Yeast</name>
    <name type="synonym">Pichia pastoris</name>
    <dbReference type="NCBI Taxonomy" id="4922"/>
    <lineage>
        <taxon>Eukaryota</taxon>
        <taxon>Fungi</taxon>
        <taxon>Dikarya</taxon>
        <taxon>Ascomycota</taxon>
        <taxon>Saccharomycotina</taxon>
        <taxon>Pichiomycetes</taxon>
        <taxon>Pichiales</taxon>
        <taxon>Pichiaceae</taxon>
        <taxon>Komagataella</taxon>
    </lineage>
</organism>
<evidence type="ECO:0000256" key="10">
    <source>
        <dbReference type="ARBA" id="ARBA00022842"/>
    </source>
</evidence>
<dbReference type="AlphaFoldDB" id="A0A1B2J8K7"/>
<dbReference type="PIRSF" id="PIRSF028980">
    <property type="entry name" value="tRNAHis_guanylyltransferase"/>
    <property type="match status" value="1"/>
</dbReference>
<dbReference type="PANTHER" id="PTHR12729">
    <property type="entry name" value="TRNA(HIS) GUANYLYLTRANSFERASE-RELATED"/>
    <property type="match status" value="1"/>
</dbReference>
<dbReference type="PANTHER" id="PTHR12729:SF6">
    <property type="entry name" value="TRNA(HIS) GUANYLYLTRANSFERASE-RELATED"/>
    <property type="match status" value="1"/>
</dbReference>
<feature type="binding site" evidence="15">
    <location>
        <begin position="75"/>
        <end position="76"/>
    </location>
    <ligand>
        <name>GTP</name>
        <dbReference type="ChEBI" id="CHEBI:37565"/>
    </ligand>
</feature>
<feature type="binding site" evidence="16">
    <location>
        <position position="76"/>
    </location>
    <ligand>
        <name>Mg(2+)</name>
        <dbReference type="ChEBI" id="CHEBI:18420"/>
        <label>2</label>
        <note>catalytic</note>
    </ligand>
</feature>
<dbReference type="GO" id="GO:0006400">
    <property type="term" value="P:tRNA modification"/>
    <property type="evidence" value="ECO:0007669"/>
    <property type="project" value="UniProtKB-UniRule"/>
</dbReference>
<dbReference type="Pfam" id="PF04446">
    <property type="entry name" value="Thg1"/>
    <property type="match status" value="1"/>
</dbReference>
<evidence type="ECO:0000259" key="18">
    <source>
        <dbReference type="Pfam" id="PF14413"/>
    </source>
</evidence>
<keyword evidence="7 14" id="KW-0548">Nucleotidyltransferase</keyword>
<evidence type="ECO:0000313" key="20">
    <source>
        <dbReference type="Proteomes" id="UP000094565"/>
    </source>
</evidence>
<keyword evidence="10 14" id="KW-0460">Magnesium</keyword>
<feature type="binding site" evidence="16">
    <location>
        <position position="29"/>
    </location>
    <ligand>
        <name>Mg(2+)</name>
        <dbReference type="ChEBI" id="CHEBI:18420"/>
        <label>2</label>
        <note>catalytic</note>
    </ligand>
</feature>
<dbReference type="InterPro" id="IPR007537">
    <property type="entry name" value="tRNAHis_GuaTrfase_Thg1"/>
</dbReference>
<evidence type="ECO:0000256" key="14">
    <source>
        <dbReference type="PIRNR" id="PIRNR028980"/>
    </source>
</evidence>
<keyword evidence="11 14" id="KW-0342">GTP-binding</keyword>
<evidence type="ECO:0000256" key="4">
    <source>
        <dbReference type="ARBA" id="ARBA00015443"/>
    </source>
</evidence>
<evidence type="ECO:0000256" key="2">
    <source>
        <dbReference type="ARBA" id="ARBA00010113"/>
    </source>
</evidence>
<evidence type="ECO:0000256" key="5">
    <source>
        <dbReference type="ARBA" id="ARBA00022679"/>
    </source>
</evidence>
<name>A0A1B2J8K7_PICPA</name>
<evidence type="ECO:0000256" key="8">
    <source>
        <dbReference type="ARBA" id="ARBA00022723"/>
    </source>
</evidence>
<evidence type="ECO:0000256" key="3">
    <source>
        <dbReference type="ARBA" id="ARBA00012511"/>
    </source>
</evidence>
<feature type="binding site" evidence="15">
    <location>
        <begin position="29"/>
        <end position="34"/>
    </location>
    <ligand>
        <name>GTP</name>
        <dbReference type="ChEBI" id="CHEBI:37565"/>
    </ligand>
</feature>
<evidence type="ECO:0000256" key="9">
    <source>
        <dbReference type="ARBA" id="ARBA00022741"/>
    </source>
</evidence>